<feature type="compositionally biased region" description="Polar residues" evidence="3">
    <location>
        <begin position="7"/>
        <end position="17"/>
    </location>
</feature>
<dbReference type="GeneID" id="81401773"/>
<feature type="compositionally biased region" description="Polar residues" evidence="3">
    <location>
        <begin position="25"/>
        <end position="43"/>
    </location>
</feature>
<dbReference type="SUPFAM" id="SSF52821">
    <property type="entry name" value="Rhodanese/Cell cycle control phosphatase"/>
    <property type="match status" value="1"/>
</dbReference>
<dbReference type="PANTHER" id="PTHR19134:SF561">
    <property type="entry name" value="PROTEIN TYROSINE PHOSPHATASE 36E, ISOFORM A"/>
    <property type="match status" value="1"/>
</dbReference>
<gene>
    <name evidence="7" type="ORF">N7515_001859</name>
</gene>
<comment type="caution">
    <text evidence="7">The sequence shown here is derived from an EMBL/GenBank/DDBJ whole genome shotgun (WGS) entry which is preliminary data.</text>
</comment>
<feature type="region of interest" description="Disordered" evidence="3">
    <location>
        <begin position="113"/>
        <end position="163"/>
    </location>
</feature>
<dbReference type="AlphaFoldDB" id="A0A9W9L964"/>
<feature type="region of interest" description="Disordered" evidence="3">
    <location>
        <begin position="57"/>
        <end position="80"/>
    </location>
</feature>
<feature type="region of interest" description="Disordered" evidence="3">
    <location>
        <begin position="1"/>
        <end position="43"/>
    </location>
</feature>
<dbReference type="InterPro" id="IPR000387">
    <property type="entry name" value="Tyr_Pase_dom"/>
</dbReference>
<feature type="domain" description="Rhodanese" evidence="6">
    <location>
        <begin position="186"/>
        <end position="296"/>
    </location>
</feature>
<evidence type="ECO:0000256" key="2">
    <source>
        <dbReference type="ARBA" id="ARBA00013064"/>
    </source>
</evidence>
<dbReference type="InterPro" id="IPR003595">
    <property type="entry name" value="Tyr_Pase_cat"/>
</dbReference>
<feature type="compositionally biased region" description="Polar residues" evidence="3">
    <location>
        <begin position="60"/>
        <end position="70"/>
    </location>
</feature>
<dbReference type="PROSITE" id="PS50055">
    <property type="entry name" value="TYR_PHOSPHATASE_PTP"/>
    <property type="match status" value="1"/>
</dbReference>
<dbReference type="InterPro" id="IPR050348">
    <property type="entry name" value="Protein-Tyr_Phosphatase"/>
</dbReference>
<dbReference type="SMART" id="SM00194">
    <property type="entry name" value="PTPc"/>
    <property type="match status" value="1"/>
</dbReference>
<dbReference type="InterPro" id="IPR001763">
    <property type="entry name" value="Rhodanese-like_dom"/>
</dbReference>
<evidence type="ECO:0000256" key="1">
    <source>
        <dbReference type="ARBA" id="ARBA00009649"/>
    </source>
</evidence>
<dbReference type="PROSITE" id="PS00383">
    <property type="entry name" value="TYR_PHOSPHATASE_1"/>
    <property type="match status" value="1"/>
</dbReference>
<dbReference type="PANTHER" id="PTHR19134">
    <property type="entry name" value="RECEPTOR-TYPE TYROSINE-PROTEIN PHOSPHATASE"/>
    <property type="match status" value="1"/>
</dbReference>
<sequence length="733" mass="81400">MTGPGRSPSSPWVQNAQGGHHDVGVSQTFQSTMSPSNMGTRSNAAFTELSSPNYFGMAVQDSNDQQSSHLGTPAPKHWGTLSNTQRVLSAKPHESSQEPVQAGLMNFFQNEPETNRMHRGSPASWSQPSPAHSPANVSLGQHGRLKPATPKNSVHTSPGATPASFPWVSPERCAELLESSQSTMMLFDVRPFAHFRQANIKGSLNLCIPTTLLKRRSFDTQKLEGTFTDDADKQSFARWRNCDVIIVYDSAAADPKDAAPLLNVLNKFQAEDWKGEGLILRNGFQGFTARFPHLIRRSQTQTTGTSKRPSPMIIDMQSVAPVVGGCALPESSSAANPFFGNIRQNMDLLGGVGQVALKQPDHLTDAKRQKLPSWLRGASDTKDQGHIVSDKFLALEKTELERMKQALTYEGPSADSDSGHKKYRVAGIEKGTKNRYNDIYPFDHSRVRLEGIPSGACDYVNANHISAELSNRKYIATQAPVPDTFNDFWRVVWEQDVRLLVSLTAEVERGQVKCHRYWESGNYGPFEVKAYSEKQISIESKGKPIDPTVGDPKASAEQSDGTNENPVITVRHFSIRHTSFPFQPLRDITQLQYPYWPDFGTTSQPTHLLHLIEQCNKVIRATSNTSFGSQEAEPKGQRPILVHCSAGCGRTGTFCTVDSVLDMLKRQRAQAAGGEDMDQNPIESSEWIKDYDLDLIEKTVEDFRKQRPSMVQNLSQFVLCYESVLEWLASDMK</sequence>
<keyword evidence="8" id="KW-1185">Reference proteome</keyword>
<dbReference type="SMART" id="SM00404">
    <property type="entry name" value="PTPc_motif"/>
    <property type="match status" value="1"/>
</dbReference>
<feature type="compositionally biased region" description="Polar residues" evidence="3">
    <location>
        <begin position="123"/>
        <end position="139"/>
    </location>
</feature>
<comment type="similarity">
    <text evidence="1">Belongs to the protein-tyrosine phosphatase family. Non-receptor class subfamily.</text>
</comment>
<dbReference type="Gene3D" id="3.40.250.10">
    <property type="entry name" value="Rhodanese-like domain"/>
    <property type="match status" value="1"/>
</dbReference>
<feature type="domain" description="Tyrosine specific protein phosphatases" evidence="5">
    <location>
        <begin position="609"/>
        <end position="718"/>
    </location>
</feature>
<dbReference type="PROSITE" id="PS50206">
    <property type="entry name" value="RHODANESE_3"/>
    <property type="match status" value="1"/>
</dbReference>
<feature type="domain" description="Tyrosine-protein phosphatase" evidence="4">
    <location>
        <begin position="433"/>
        <end position="727"/>
    </location>
</feature>
<reference evidence="7" key="2">
    <citation type="journal article" date="2023" name="IMA Fungus">
        <title>Comparative genomic study of the Penicillium genus elucidates a diverse pangenome and 15 lateral gene transfer events.</title>
        <authorList>
            <person name="Petersen C."/>
            <person name="Sorensen T."/>
            <person name="Nielsen M.R."/>
            <person name="Sondergaard T.E."/>
            <person name="Sorensen J.L."/>
            <person name="Fitzpatrick D.A."/>
            <person name="Frisvad J.C."/>
            <person name="Nielsen K.L."/>
        </authorList>
    </citation>
    <scope>NUCLEOTIDE SEQUENCE</scope>
    <source>
        <strain evidence="7">IBT 22155</strain>
    </source>
</reference>
<dbReference type="CDD" id="cd01446">
    <property type="entry name" value="DSP_MapKP"/>
    <property type="match status" value="1"/>
</dbReference>
<name>A0A9W9L964_9EURO</name>
<dbReference type="CDD" id="cd18533">
    <property type="entry name" value="PTP_fungal"/>
    <property type="match status" value="1"/>
</dbReference>
<dbReference type="InterPro" id="IPR029021">
    <property type="entry name" value="Prot-tyrosine_phosphatase-like"/>
</dbReference>
<accession>A0A9W9L964</accession>
<evidence type="ECO:0000259" key="4">
    <source>
        <dbReference type="PROSITE" id="PS50055"/>
    </source>
</evidence>
<dbReference type="InterPro" id="IPR016130">
    <property type="entry name" value="Tyr_Pase_AS"/>
</dbReference>
<dbReference type="EC" id="3.1.3.48" evidence="2"/>
<protein>
    <recommendedName>
        <fullName evidence="2">protein-tyrosine-phosphatase</fullName>
        <ecNumber evidence="2">3.1.3.48</ecNumber>
    </recommendedName>
</protein>
<dbReference type="SUPFAM" id="SSF52799">
    <property type="entry name" value="(Phosphotyrosine protein) phosphatases II"/>
    <property type="match status" value="1"/>
</dbReference>
<dbReference type="Proteomes" id="UP001149079">
    <property type="component" value="Unassembled WGS sequence"/>
</dbReference>
<dbReference type="PROSITE" id="PS50056">
    <property type="entry name" value="TYR_PHOSPHATASE_2"/>
    <property type="match status" value="1"/>
</dbReference>
<feature type="compositionally biased region" description="Polar residues" evidence="3">
    <location>
        <begin position="150"/>
        <end position="159"/>
    </location>
</feature>
<dbReference type="InterPro" id="IPR036873">
    <property type="entry name" value="Rhodanese-like_dom_sf"/>
</dbReference>
<evidence type="ECO:0000313" key="7">
    <source>
        <dbReference type="EMBL" id="KAJ5143072.1"/>
    </source>
</evidence>
<dbReference type="RefSeq" id="XP_056524716.1">
    <property type="nucleotide sequence ID" value="XM_056662603.1"/>
</dbReference>
<dbReference type="EMBL" id="JAPQKL010000002">
    <property type="protein sequence ID" value="KAJ5143072.1"/>
    <property type="molecule type" value="Genomic_DNA"/>
</dbReference>
<proteinExistence type="inferred from homology"/>
<organism evidence="7 8">
    <name type="scientific">Penicillium bovifimosum</name>
    <dbReference type="NCBI Taxonomy" id="126998"/>
    <lineage>
        <taxon>Eukaryota</taxon>
        <taxon>Fungi</taxon>
        <taxon>Dikarya</taxon>
        <taxon>Ascomycota</taxon>
        <taxon>Pezizomycotina</taxon>
        <taxon>Eurotiomycetes</taxon>
        <taxon>Eurotiomycetidae</taxon>
        <taxon>Eurotiales</taxon>
        <taxon>Aspergillaceae</taxon>
        <taxon>Penicillium</taxon>
    </lineage>
</organism>
<feature type="region of interest" description="Disordered" evidence="3">
    <location>
        <begin position="541"/>
        <end position="563"/>
    </location>
</feature>
<evidence type="ECO:0000313" key="8">
    <source>
        <dbReference type="Proteomes" id="UP001149079"/>
    </source>
</evidence>
<dbReference type="Gene3D" id="3.90.190.10">
    <property type="entry name" value="Protein tyrosine phosphatase superfamily"/>
    <property type="match status" value="1"/>
</dbReference>
<reference evidence="7" key="1">
    <citation type="submission" date="2022-11" db="EMBL/GenBank/DDBJ databases">
        <authorList>
            <person name="Petersen C."/>
        </authorList>
    </citation>
    <scope>NUCLEOTIDE SEQUENCE</scope>
    <source>
        <strain evidence="7">IBT 22155</strain>
    </source>
</reference>
<dbReference type="Pfam" id="PF00581">
    <property type="entry name" value="Rhodanese"/>
    <property type="match status" value="1"/>
</dbReference>
<dbReference type="Pfam" id="PF00102">
    <property type="entry name" value="Y_phosphatase"/>
    <property type="match status" value="1"/>
</dbReference>
<evidence type="ECO:0000259" key="5">
    <source>
        <dbReference type="PROSITE" id="PS50056"/>
    </source>
</evidence>
<dbReference type="OrthoDB" id="6058203at2759"/>
<evidence type="ECO:0000259" key="6">
    <source>
        <dbReference type="PROSITE" id="PS50206"/>
    </source>
</evidence>
<dbReference type="InterPro" id="IPR000242">
    <property type="entry name" value="PTP_cat"/>
</dbReference>
<dbReference type="PRINTS" id="PR00700">
    <property type="entry name" value="PRTYPHPHTASE"/>
</dbReference>
<dbReference type="FunFam" id="3.90.190.10:FF:000142">
    <property type="entry name" value="Protein tyrosine phosphatase (Pyp1), putative"/>
    <property type="match status" value="1"/>
</dbReference>
<dbReference type="GO" id="GO:0004725">
    <property type="term" value="F:protein tyrosine phosphatase activity"/>
    <property type="evidence" value="ECO:0007669"/>
    <property type="project" value="UniProtKB-EC"/>
</dbReference>
<evidence type="ECO:0000256" key="3">
    <source>
        <dbReference type="SAM" id="MobiDB-lite"/>
    </source>
</evidence>